<evidence type="ECO:0000256" key="2">
    <source>
        <dbReference type="SAM" id="SignalP"/>
    </source>
</evidence>
<dbReference type="InterPro" id="IPR050111">
    <property type="entry name" value="C-type_lectin/snaclec_domain"/>
</dbReference>
<feature type="domain" description="C-type lectin" evidence="3">
    <location>
        <begin position="26"/>
        <end position="148"/>
    </location>
</feature>
<dbReference type="InterPro" id="IPR018378">
    <property type="entry name" value="C-type_lectin_CS"/>
</dbReference>
<keyword evidence="5" id="KW-1185">Reference proteome</keyword>
<dbReference type="InterPro" id="IPR016186">
    <property type="entry name" value="C-type_lectin-like/link_sf"/>
</dbReference>
<dbReference type="SMART" id="SM00034">
    <property type="entry name" value="CLECT"/>
    <property type="match status" value="1"/>
</dbReference>
<keyword evidence="1" id="KW-1015">Disulfide bond</keyword>
<dbReference type="PROSITE" id="PS00615">
    <property type="entry name" value="C_TYPE_LECTIN_1"/>
    <property type="match status" value="1"/>
</dbReference>
<dbReference type="AlphaFoldDB" id="A0AAV1GYL5"/>
<evidence type="ECO:0000256" key="1">
    <source>
        <dbReference type="ARBA" id="ARBA00023157"/>
    </source>
</evidence>
<dbReference type="InterPro" id="IPR016187">
    <property type="entry name" value="CTDL_fold"/>
</dbReference>
<evidence type="ECO:0000313" key="4">
    <source>
        <dbReference type="EMBL" id="CAJ1078643.1"/>
    </source>
</evidence>
<accession>A0AAV1GYL5</accession>
<feature type="signal peptide" evidence="2">
    <location>
        <begin position="1"/>
        <end position="19"/>
    </location>
</feature>
<dbReference type="InterPro" id="IPR001304">
    <property type="entry name" value="C-type_lectin-like"/>
</dbReference>
<reference evidence="4" key="1">
    <citation type="submission" date="2023-08" db="EMBL/GenBank/DDBJ databases">
        <authorList>
            <person name="Alioto T."/>
            <person name="Alioto T."/>
            <person name="Gomez Garrido J."/>
        </authorList>
    </citation>
    <scope>NUCLEOTIDE SEQUENCE</scope>
</reference>
<keyword evidence="2" id="KW-0732">Signal</keyword>
<dbReference type="CDD" id="cd00037">
    <property type="entry name" value="CLECT"/>
    <property type="match status" value="1"/>
</dbReference>
<dbReference type="EMBL" id="OY660881">
    <property type="protein sequence ID" value="CAJ1078643.1"/>
    <property type="molecule type" value="Genomic_DNA"/>
</dbReference>
<feature type="chain" id="PRO_5044010210" evidence="2">
    <location>
        <begin position="20"/>
        <end position="150"/>
    </location>
</feature>
<gene>
    <name evidence="4" type="ORF">XNOV1_A005927</name>
</gene>
<dbReference type="Gene3D" id="3.10.100.10">
    <property type="entry name" value="Mannose-Binding Protein A, subunit A"/>
    <property type="match status" value="1"/>
</dbReference>
<dbReference type="Pfam" id="PF00059">
    <property type="entry name" value="Lectin_C"/>
    <property type="match status" value="1"/>
</dbReference>
<evidence type="ECO:0000313" key="5">
    <source>
        <dbReference type="Proteomes" id="UP001178508"/>
    </source>
</evidence>
<dbReference type="SUPFAM" id="SSF56436">
    <property type="entry name" value="C-type lectin-like"/>
    <property type="match status" value="1"/>
</dbReference>
<proteinExistence type="predicted"/>
<organism evidence="4 5">
    <name type="scientific">Xyrichtys novacula</name>
    <name type="common">Pearly razorfish</name>
    <name type="synonym">Hemipteronotus novacula</name>
    <dbReference type="NCBI Taxonomy" id="13765"/>
    <lineage>
        <taxon>Eukaryota</taxon>
        <taxon>Metazoa</taxon>
        <taxon>Chordata</taxon>
        <taxon>Craniata</taxon>
        <taxon>Vertebrata</taxon>
        <taxon>Euteleostomi</taxon>
        <taxon>Actinopterygii</taxon>
        <taxon>Neopterygii</taxon>
        <taxon>Teleostei</taxon>
        <taxon>Neoteleostei</taxon>
        <taxon>Acanthomorphata</taxon>
        <taxon>Eupercaria</taxon>
        <taxon>Labriformes</taxon>
        <taxon>Labridae</taxon>
        <taxon>Xyrichtys</taxon>
    </lineage>
</organism>
<dbReference type="PROSITE" id="PS50041">
    <property type="entry name" value="C_TYPE_LECTIN_2"/>
    <property type="match status" value="1"/>
</dbReference>
<protein>
    <submittedName>
        <fullName evidence="4">Type-2 ice-structuring protein-like isoform X1</fullName>
    </submittedName>
</protein>
<dbReference type="Proteomes" id="UP001178508">
    <property type="component" value="Chromosome 18"/>
</dbReference>
<dbReference type="PANTHER" id="PTHR22803">
    <property type="entry name" value="MANNOSE, PHOSPHOLIPASE, LECTIN RECEPTOR RELATED"/>
    <property type="match status" value="1"/>
</dbReference>
<sequence>MKVLALCVLLCALMALTESEEVWKKIGSRSFAYISKKMSWDDAEQNCIQLGGHLASIRSSTEHIALKIMIKENANWNPHVWIGGTDSTENDVWRWTDGSPFKYSNWCPGEPNNFILNLSVQHCLQMNYSDRRCWDNVDCWYAIPSICAKG</sequence>
<name>A0AAV1GYL5_XYRNO</name>
<evidence type="ECO:0000259" key="3">
    <source>
        <dbReference type="PROSITE" id="PS50041"/>
    </source>
</evidence>